<name>A0A815LWF2_9BILA</name>
<accession>A0A815LWF2</accession>
<sequence length="644" mass="73284">MVNSNLTSLSLDLGHICFAIVLMPFVPALEHFEVRLHDVYNEHSAFKLEFLQKRKWPTKVKSLRFIAYDQYMNTAFFSAFVQRFSLSLEHLSFYMSTHERYLMSTHGNFEHYLLDHLPHLKQINFCVSSGVMNVEIDRREKFDHWTKRQVISIFHYLKITTPTRIEVDVDQIGVTVATIATGDVSTCHFILLVGYFEHVRFALLRHTASYFPSSLSETPSTSSSSATSPPRPSGSPSSPSRSSPSPSSSPPLPSGSPPSSSSSPPDSSPSSISSSSSKSQKSTPKKQPKTFTPKSTMLKLLGDIVEDLNDFLPQLCVPSPELFIFECIKNVRVLIGGTVELTTDLIYEGFKLLNDNNICHKLKEEVTDSKMLHLIEQLCGNVEFLKPVTYYMPKTLIKLGCQGDDVPEPPYIFVKYDCIWNVVNLFIEFFVNRITYRLASMYINFNEKNINYVWQLKRDNIIEAQLDLICNSVQFNSLTKAVDFIISRINADKNSKSSIEDESLDTVNAISTWKNGLLENRFILKSNSNEIELILHVKFMRLVTLHSISFKALEDNGPKTVKLFLNRETVSFTDVKTNEPVEILEINKNHLTYGKPIEFKFIKSQRIHSITFFFMDNQSNSKQTSIESVVFFGTPVNTIDIQNS</sequence>
<dbReference type="Gene3D" id="2.60.120.470">
    <property type="entry name" value="PITH domain"/>
    <property type="match status" value="1"/>
</dbReference>
<gene>
    <name evidence="4" type="ORF">IZO911_LOCUS39936</name>
</gene>
<evidence type="ECO:0000313" key="5">
    <source>
        <dbReference type="Proteomes" id="UP000663860"/>
    </source>
</evidence>
<organism evidence="4 5">
    <name type="scientific">Adineta steineri</name>
    <dbReference type="NCBI Taxonomy" id="433720"/>
    <lineage>
        <taxon>Eukaryota</taxon>
        <taxon>Metazoa</taxon>
        <taxon>Spiralia</taxon>
        <taxon>Gnathifera</taxon>
        <taxon>Rotifera</taxon>
        <taxon>Eurotatoria</taxon>
        <taxon>Bdelloidea</taxon>
        <taxon>Adinetida</taxon>
        <taxon>Adinetidae</taxon>
        <taxon>Adineta</taxon>
    </lineage>
</organism>
<dbReference type="Pfam" id="PF06201">
    <property type="entry name" value="PITH"/>
    <property type="match status" value="1"/>
</dbReference>
<reference evidence="4" key="1">
    <citation type="submission" date="2021-02" db="EMBL/GenBank/DDBJ databases">
        <authorList>
            <person name="Nowell W R."/>
        </authorList>
    </citation>
    <scope>NUCLEOTIDE SEQUENCE</scope>
</reference>
<feature type="compositionally biased region" description="Low complexity" evidence="2">
    <location>
        <begin position="214"/>
        <end position="246"/>
    </location>
</feature>
<feature type="compositionally biased region" description="Pro residues" evidence="2">
    <location>
        <begin position="247"/>
        <end position="256"/>
    </location>
</feature>
<evidence type="ECO:0000259" key="3">
    <source>
        <dbReference type="PROSITE" id="PS51532"/>
    </source>
</evidence>
<dbReference type="InterPro" id="IPR008979">
    <property type="entry name" value="Galactose-bd-like_sf"/>
</dbReference>
<comment type="similarity">
    <text evidence="1">Belongs to the PITHD1 family.</text>
</comment>
<feature type="compositionally biased region" description="Low complexity" evidence="2">
    <location>
        <begin position="257"/>
        <end position="282"/>
    </location>
</feature>
<feature type="region of interest" description="Disordered" evidence="2">
    <location>
        <begin position="214"/>
        <end position="293"/>
    </location>
</feature>
<dbReference type="PANTHER" id="PTHR12175:SF5">
    <property type="entry name" value="OS03G0795500 PROTEIN"/>
    <property type="match status" value="1"/>
</dbReference>
<dbReference type="SUPFAM" id="SSF49785">
    <property type="entry name" value="Galactose-binding domain-like"/>
    <property type="match status" value="1"/>
</dbReference>
<dbReference type="InterPro" id="IPR037047">
    <property type="entry name" value="PITH_dom_sf"/>
</dbReference>
<dbReference type="Proteomes" id="UP000663860">
    <property type="component" value="Unassembled WGS sequence"/>
</dbReference>
<comment type="caution">
    <text evidence="4">The sequence shown here is derived from an EMBL/GenBank/DDBJ whole genome shotgun (WGS) entry which is preliminary data.</text>
</comment>
<dbReference type="AlphaFoldDB" id="A0A815LWF2"/>
<evidence type="ECO:0000313" key="4">
    <source>
        <dbReference type="EMBL" id="CAF1408569.1"/>
    </source>
</evidence>
<dbReference type="InterPro" id="IPR010400">
    <property type="entry name" value="PITH_dom"/>
</dbReference>
<dbReference type="EMBL" id="CAJNOE010001282">
    <property type="protein sequence ID" value="CAF1408569.1"/>
    <property type="molecule type" value="Genomic_DNA"/>
</dbReference>
<dbReference type="InterPro" id="IPR045099">
    <property type="entry name" value="PITH1-like"/>
</dbReference>
<evidence type="ECO:0000256" key="1">
    <source>
        <dbReference type="ARBA" id="ARBA00025788"/>
    </source>
</evidence>
<dbReference type="PROSITE" id="PS51532">
    <property type="entry name" value="PITH"/>
    <property type="match status" value="1"/>
</dbReference>
<dbReference type="PANTHER" id="PTHR12175">
    <property type="entry name" value="AD039 HT014 THIOREDOXIN FAMILY TRP26"/>
    <property type="match status" value="1"/>
</dbReference>
<proteinExistence type="inferred from homology"/>
<feature type="domain" description="PITH" evidence="3">
    <location>
        <begin position="474"/>
        <end position="644"/>
    </location>
</feature>
<protein>
    <recommendedName>
        <fullName evidence="3">PITH domain-containing protein</fullName>
    </recommendedName>
</protein>
<dbReference type="GO" id="GO:0005737">
    <property type="term" value="C:cytoplasm"/>
    <property type="evidence" value="ECO:0007669"/>
    <property type="project" value="UniProtKB-ARBA"/>
</dbReference>
<evidence type="ECO:0000256" key="2">
    <source>
        <dbReference type="SAM" id="MobiDB-lite"/>
    </source>
</evidence>